<dbReference type="AlphaFoldDB" id="A0A9P8RVR9"/>
<feature type="region of interest" description="Disordered" evidence="1">
    <location>
        <begin position="16"/>
        <end position="36"/>
    </location>
</feature>
<feature type="compositionally biased region" description="Polar residues" evidence="1">
    <location>
        <begin position="17"/>
        <end position="26"/>
    </location>
</feature>
<sequence>MVTLFMKCAGLRKTIPPSRQTGLSTDSGERAYPQGYDPQGTKLCQPDLFRAAKSRMIGLAAGCRSSDPHSSTRSSRNDFYTKSGNACGIFQEHILIVWCEPNTGQVPRTSSDRVSEGQWAQLHIYCVHEQPIYDPIPMVGRRVSAYRAGVLRLQNLLEESDLSQVS</sequence>
<dbReference type="RefSeq" id="XP_067761708.1">
    <property type="nucleotide sequence ID" value="XM_067911021.1"/>
</dbReference>
<proteinExistence type="predicted"/>
<name>A0A9P8RVR9_9EUKA</name>
<accession>A0A9P8RVR9</accession>
<reference evidence="2" key="2">
    <citation type="submission" date="2020-12" db="EMBL/GenBank/DDBJ databases">
        <title>New Spironucleus salmonicida genome in near-complete chromosomes.</title>
        <authorList>
            <person name="Xu F."/>
            <person name="Kurt Z."/>
            <person name="Jimenez-Gonzalez A."/>
            <person name="Astvaldsson A."/>
            <person name="Andersson J.O."/>
            <person name="Svard S.G."/>
        </authorList>
    </citation>
    <scope>NUCLEOTIDE SEQUENCE</scope>
    <source>
        <strain evidence="2">ATCC 50377</strain>
    </source>
</reference>
<keyword evidence="4" id="KW-1185">Reference proteome</keyword>
<reference evidence="2" key="1">
    <citation type="journal article" date="2014" name="PLoS Genet.">
        <title>The Genome of Spironucleus salmonicida Highlights a Fish Pathogen Adapted to Fluctuating Environments.</title>
        <authorList>
            <person name="Xu F."/>
            <person name="Jerlstrom-Hultqvist J."/>
            <person name="Einarsson E."/>
            <person name="Astvaldsson A."/>
            <person name="Svard S.G."/>
            <person name="Andersson J.O."/>
        </authorList>
    </citation>
    <scope>NUCLEOTIDE SEQUENCE</scope>
    <source>
        <strain evidence="2">ATCC 50377</strain>
    </source>
</reference>
<protein>
    <submittedName>
        <fullName evidence="2">Uncharacterized protein</fullName>
    </submittedName>
</protein>
<evidence type="ECO:0000256" key="1">
    <source>
        <dbReference type="SAM" id="MobiDB-lite"/>
    </source>
</evidence>
<comment type="caution">
    <text evidence="2">The sequence shown here is derived from an EMBL/GenBank/DDBJ whole genome shotgun (WGS) entry which is preliminary data.</text>
</comment>
<dbReference type="GeneID" id="94301251"/>
<dbReference type="EMBL" id="AUWU02000007">
    <property type="protein sequence ID" value="KAH0570935.1"/>
    <property type="molecule type" value="Genomic_DNA"/>
</dbReference>
<dbReference type="KEGG" id="ssao:94301251"/>
<evidence type="ECO:0000313" key="3">
    <source>
        <dbReference type="EMBL" id="KAH0570941.1"/>
    </source>
</evidence>
<evidence type="ECO:0000313" key="2">
    <source>
        <dbReference type="EMBL" id="KAH0570935.1"/>
    </source>
</evidence>
<organism evidence="2 4">
    <name type="scientific">Spironucleus salmonicida</name>
    <dbReference type="NCBI Taxonomy" id="348837"/>
    <lineage>
        <taxon>Eukaryota</taxon>
        <taxon>Metamonada</taxon>
        <taxon>Diplomonadida</taxon>
        <taxon>Hexamitidae</taxon>
        <taxon>Hexamitinae</taxon>
        <taxon>Spironucleus</taxon>
    </lineage>
</organism>
<evidence type="ECO:0000313" key="4">
    <source>
        <dbReference type="Proteomes" id="UP000018208"/>
    </source>
</evidence>
<dbReference type="Proteomes" id="UP000018208">
    <property type="component" value="Unassembled WGS sequence"/>
</dbReference>
<gene>
    <name evidence="2" type="ORF">SS50377_27228</name>
    <name evidence="3" type="ORF">SS50377_27234</name>
</gene>
<dbReference type="EMBL" id="AUWU02000007">
    <property type="protein sequence ID" value="KAH0570941.1"/>
    <property type="molecule type" value="Genomic_DNA"/>
</dbReference>